<sequence length="181" mass="21101">MATLIQKAIEKTMGNLFQQKIQEPTFTSSKTAFAHFNSDGDELTHRLERLSDKHARAAMARELELPVQTRFSDVFEFVDRVVVDLYGTQTSNEWRWCEQYYRHKPALRRLTLMWVTWENMRAEMPATGEEVWMRTIGDYHMNMLMGSRGPFTRCTTKHNPDSALAVVPLTQNLAEPDEDKE</sequence>
<proteinExistence type="predicted"/>
<accession>A0ABR9ZM02</accession>
<dbReference type="RefSeq" id="WP_194557295.1">
    <property type="nucleotide sequence ID" value="NZ_JADKMY010000004.1"/>
</dbReference>
<reference evidence="1 2" key="1">
    <citation type="submission" date="2020-10" db="EMBL/GenBank/DDBJ databases">
        <title>Novel species in genus Corynebacterium.</title>
        <authorList>
            <person name="Zhang G."/>
        </authorList>
    </citation>
    <scope>NUCLEOTIDE SEQUENCE [LARGE SCALE GENOMIC DNA]</scope>
    <source>
        <strain evidence="1 2">DSM 45110</strain>
    </source>
</reference>
<dbReference type="EMBL" id="JADKMY010000004">
    <property type="protein sequence ID" value="MBF4554387.1"/>
    <property type="molecule type" value="Genomic_DNA"/>
</dbReference>
<organism evidence="1 2">
    <name type="scientific">Corynebacterium suicordis DSM 45110</name>
    <dbReference type="NCBI Taxonomy" id="1121369"/>
    <lineage>
        <taxon>Bacteria</taxon>
        <taxon>Bacillati</taxon>
        <taxon>Actinomycetota</taxon>
        <taxon>Actinomycetes</taxon>
        <taxon>Mycobacteriales</taxon>
        <taxon>Corynebacteriaceae</taxon>
        <taxon>Corynebacterium</taxon>
    </lineage>
</organism>
<dbReference type="Proteomes" id="UP000635902">
    <property type="component" value="Unassembled WGS sequence"/>
</dbReference>
<gene>
    <name evidence="1" type="ORF">IRY30_09925</name>
</gene>
<dbReference type="Pfam" id="PF16259">
    <property type="entry name" value="DUF4913"/>
    <property type="match status" value="1"/>
</dbReference>
<name>A0ABR9ZM02_9CORY</name>
<dbReference type="InterPro" id="IPR032584">
    <property type="entry name" value="DUF4913"/>
</dbReference>
<evidence type="ECO:0000313" key="2">
    <source>
        <dbReference type="Proteomes" id="UP000635902"/>
    </source>
</evidence>
<protein>
    <submittedName>
        <fullName evidence="1">DUF4913 domain-containing protein</fullName>
    </submittedName>
</protein>
<keyword evidence="2" id="KW-1185">Reference proteome</keyword>
<comment type="caution">
    <text evidence="1">The sequence shown here is derived from an EMBL/GenBank/DDBJ whole genome shotgun (WGS) entry which is preliminary data.</text>
</comment>
<evidence type="ECO:0000313" key="1">
    <source>
        <dbReference type="EMBL" id="MBF4554387.1"/>
    </source>
</evidence>